<feature type="compositionally biased region" description="Low complexity" evidence="1">
    <location>
        <begin position="301"/>
        <end position="310"/>
    </location>
</feature>
<evidence type="ECO:0000313" key="3">
    <source>
        <dbReference type="Proteomes" id="UP000649617"/>
    </source>
</evidence>
<gene>
    <name evidence="2" type="primary">cbh2</name>
    <name evidence="2" type="ORF">SPIL2461_LOCUS22913</name>
</gene>
<protein>
    <submittedName>
        <fullName evidence="2">Cbh2 protein</fullName>
    </submittedName>
</protein>
<reference evidence="2" key="1">
    <citation type="submission" date="2021-02" db="EMBL/GenBank/DDBJ databases">
        <authorList>
            <person name="Dougan E. K."/>
            <person name="Rhodes N."/>
            <person name="Thang M."/>
            <person name="Chan C."/>
        </authorList>
    </citation>
    <scope>NUCLEOTIDE SEQUENCE</scope>
</reference>
<organism evidence="2 3">
    <name type="scientific">Symbiodinium pilosum</name>
    <name type="common">Dinoflagellate</name>
    <dbReference type="NCBI Taxonomy" id="2952"/>
    <lineage>
        <taxon>Eukaryota</taxon>
        <taxon>Sar</taxon>
        <taxon>Alveolata</taxon>
        <taxon>Dinophyceae</taxon>
        <taxon>Suessiales</taxon>
        <taxon>Symbiodiniaceae</taxon>
        <taxon>Symbiodinium</taxon>
    </lineage>
</organism>
<dbReference type="AlphaFoldDB" id="A0A812YEP9"/>
<keyword evidence="3" id="KW-1185">Reference proteome</keyword>
<feature type="compositionally biased region" description="Polar residues" evidence="1">
    <location>
        <begin position="367"/>
        <end position="380"/>
    </location>
</feature>
<feature type="region of interest" description="Disordered" evidence="1">
    <location>
        <begin position="367"/>
        <end position="395"/>
    </location>
</feature>
<evidence type="ECO:0000256" key="1">
    <source>
        <dbReference type="SAM" id="MobiDB-lite"/>
    </source>
</evidence>
<dbReference type="EMBL" id="CAJNIZ010047748">
    <property type="protein sequence ID" value="CAE7774942.1"/>
    <property type="molecule type" value="Genomic_DNA"/>
</dbReference>
<feature type="region of interest" description="Disordered" evidence="1">
    <location>
        <begin position="173"/>
        <end position="195"/>
    </location>
</feature>
<accession>A0A812YEP9</accession>
<sequence>MYQAAWFFSGAWLQNKCSTCQLPQLRRATDDRGACRLFVRLLGASVPGLAEPGLLMREHPCVEVAFGDAVKAKPRGTRELFRVDPAQRKVRKENSAPTSLQDCEWRLGDTMVFTVQLSELASGLSLRLYTRSDMRLGPLQLDLARPSQVGCCTLDLRRRILPACSQQKMAEVAGKNRESDMENNSGLTPSQELWESEEMPLPLVTADGADERAWLLVSFALSVNPSWLEKLASRADRTLVERVSDGVSHLGRQAQPALQWASDCCAAETARSTQERIVVSMPAMEQEGIPTGPAESDRRSPTATEMAAEPAPEPPALSPEMNQRLPLYSPYGRHFVPQSTAPLHPAVSAAHAPYAGLSPAWAWYQPQTHGHSGSQLQRGSFLQPAAVPQRLPQFR</sequence>
<comment type="caution">
    <text evidence="2">The sequence shown here is derived from an EMBL/GenBank/DDBJ whole genome shotgun (WGS) entry which is preliminary data.</text>
</comment>
<feature type="compositionally biased region" description="Polar residues" evidence="1">
    <location>
        <begin position="182"/>
        <end position="193"/>
    </location>
</feature>
<feature type="region of interest" description="Disordered" evidence="1">
    <location>
        <begin position="285"/>
        <end position="320"/>
    </location>
</feature>
<dbReference type="OrthoDB" id="417194at2759"/>
<proteinExistence type="predicted"/>
<dbReference type="Proteomes" id="UP000649617">
    <property type="component" value="Unassembled WGS sequence"/>
</dbReference>
<name>A0A812YEP9_SYMPI</name>
<evidence type="ECO:0000313" key="2">
    <source>
        <dbReference type="EMBL" id="CAE7774942.1"/>
    </source>
</evidence>